<dbReference type="PANTHER" id="PTHR43537:SF53">
    <property type="entry name" value="HTH-TYPE TRANSCRIPTIONAL REPRESSOR NANR"/>
    <property type="match status" value="1"/>
</dbReference>
<feature type="domain" description="HTH gntR-type" evidence="5">
    <location>
        <begin position="28"/>
        <end position="95"/>
    </location>
</feature>
<comment type="caution">
    <text evidence="6">The sequence shown here is derived from an EMBL/GenBank/DDBJ whole genome shotgun (WGS) entry which is preliminary data.</text>
</comment>
<dbReference type="AlphaFoldDB" id="A0A3A1WQC4"/>
<dbReference type="Gene3D" id="1.10.10.10">
    <property type="entry name" value="Winged helix-like DNA-binding domain superfamily/Winged helix DNA-binding domain"/>
    <property type="match status" value="1"/>
</dbReference>
<dbReference type="SMART" id="SM00345">
    <property type="entry name" value="HTH_GNTR"/>
    <property type="match status" value="1"/>
</dbReference>
<dbReference type="InterPro" id="IPR036388">
    <property type="entry name" value="WH-like_DNA-bd_sf"/>
</dbReference>
<dbReference type="InterPro" id="IPR000524">
    <property type="entry name" value="Tscrpt_reg_HTH_GntR"/>
</dbReference>
<keyword evidence="1" id="KW-0805">Transcription regulation</keyword>
<evidence type="ECO:0000256" key="3">
    <source>
        <dbReference type="ARBA" id="ARBA00023163"/>
    </source>
</evidence>
<dbReference type="Gene3D" id="1.20.120.530">
    <property type="entry name" value="GntR ligand-binding domain-like"/>
    <property type="match status" value="1"/>
</dbReference>
<name>A0A3A1WQC4_9HYPH</name>
<dbReference type="PROSITE" id="PS50949">
    <property type="entry name" value="HTH_GNTR"/>
    <property type="match status" value="1"/>
</dbReference>
<dbReference type="Pfam" id="PF00392">
    <property type="entry name" value="GntR"/>
    <property type="match status" value="1"/>
</dbReference>
<dbReference type="GO" id="GO:0003677">
    <property type="term" value="F:DNA binding"/>
    <property type="evidence" value="ECO:0007669"/>
    <property type="project" value="UniProtKB-KW"/>
</dbReference>
<dbReference type="PANTHER" id="PTHR43537">
    <property type="entry name" value="TRANSCRIPTIONAL REGULATOR, GNTR FAMILY"/>
    <property type="match status" value="1"/>
</dbReference>
<dbReference type="Pfam" id="PF07729">
    <property type="entry name" value="FCD"/>
    <property type="match status" value="1"/>
</dbReference>
<dbReference type="InterPro" id="IPR011711">
    <property type="entry name" value="GntR_C"/>
</dbReference>
<evidence type="ECO:0000256" key="1">
    <source>
        <dbReference type="ARBA" id="ARBA00023015"/>
    </source>
</evidence>
<evidence type="ECO:0000313" key="6">
    <source>
        <dbReference type="EMBL" id="RIX99741.1"/>
    </source>
</evidence>
<dbReference type="InterPro" id="IPR036390">
    <property type="entry name" value="WH_DNA-bd_sf"/>
</dbReference>
<dbReference type="SMART" id="SM00895">
    <property type="entry name" value="FCD"/>
    <property type="match status" value="1"/>
</dbReference>
<dbReference type="GO" id="GO:0003700">
    <property type="term" value="F:DNA-binding transcription factor activity"/>
    <property type="evidence" value="ECO:0007669"/>
    <property type="project" value="InterPro"/>
</dbReference>
<reference evidence="7" key="1">
    <citation type="submission" date="2018-09" db="EMBL/GenBank/DDBJ databases">
        <authorList>
            <person name="Tuo L."/>
        </authorList>
    </citation>
    <scope>NUCLEOTIDE SEQUENCE [LARGE SCALE GENOMIC DNA]</scope>
    <source>
        <strain evidence="7">M2BS4Y-1</strain>
    </source>
</reference>
<feature type="region of interest" description="Disordered" evidence="4">
    <location>
        <begin position="1"/>
        <end position="23"/>
    </location>
</feature>
<accession>A0A3A1WQC4</accession>
<dbReference type="Proteomes" id="UP000265750">
    <property type="component" value="Unassembled WGS sequence"/>
</dbReference>
<sequence>MLDRVSGAGRKVHRVRSEDVAEDQTKAADRASAICRAIRMAILERALAPGDKLPEDQLGERFGASRTLARHALGQLASEGLVELRRNRIAVVATPSFEDARDEFDIRIELERLVVKRLAGRLSARQLAELAAHVDAEEAARNGPEAASLRLATEFHVRLAEMTGRSTLSRYVRETAYRSCLSLAAFGRPHSTDCAISEHRDVLAALEAGDEARAAARMAHHLDQVAQRALLKAPETRGDLMDILAPYAAMEPAVAPRRRRPASLED</sequence>
<keyword evidence="2" id="KW-0238">DNA-binding</keyword>
<dbReference type="CDD" id="cd07377">
    <property type="entry name" value="WHTH_GntR"/>
    <property type="match status" value="1"/>
</dbReference>
<dbReference type="SUPFAM" id="SSF46785">
    <property type="entry name" value="Winged helix' DNA-binding domain"/>
    <property type="match status" value="1"/>
</dbReference>
<proteinExistence type="predicted"/>
<evidence type="ECO:0000313" key="7">
    <source>
        <dbReference type="Proteomes" id="UP000265750"/>
    </source>
</evidence>
<dbReference type="InterPro" id="IPR008920">
    <property type="entry name" value="TF_FadR/GntR_C"/>
</dbReference>
<organism evidence="6 7">
    <name type="scientific">Aureimonas flava</name>
    <dbReference type="NCBI Taxonomy" id="2320271"/>
    <lineage>
        <taxon>Bacteria</taxon>
        <taxon>Pseudomonadati</taxon>
        <taxon>Pseudomonadota</taxon>
        <taxon>Alphaproteobacteria</taxon>
        <taxon>Hyphomicrobiales</taxon>
        <taxon>Aurantimonadaceae</taxon>
        <taxon>Aureimonas</taxon>
    </lineage>
</organism>
<gene>
    <name evidence="6" type="ORF">D3218_13805</name>
</gene>
<dbReference type="SUPFAM" id="SSF48008">
    <property type="entry name" value="GntR ligand-binding domain-like"/>
    <property type="match status" value="1"/>
</dbReference>
<protein>
    <submittedName>
        <fullName evidence="6">GntR family transcriptional regulator</fullName>
    </submittedName>
</protein>
<dbReference type="EMBL" id="QYRN01000007">
    <property type="protein sequence ID" value="RIX99741.1"/>
    <property type="molecule type" value="Genomic_DNA"/>
</dbReference>
<keyword evidence="3" id="KW-0804">Transcription</keyword>
<keyword evidence="7" id="KW-1185">Reference proteome</keyword>
<dbReference type="OrthoDB" id="7618373at2"/>
<evidence type="ECO:0000256" key="4">
    <source>
        <dbReference type="SAM" id="MobiDB-lite"/>
    </source>
</evidence>
<evidence type="ECO:0000256" key="2">
    <source>
        <dbReference type="ARBA" id="ARBA00023125"/>
    </source>
</evidence>
<evidence type="ECO:0000259" key="5">
    <source>
        <dbReference type="PROSITE" id="PS50949"/>
    </source>
</evidence>